<evidence type="ECO:0000313" key="2">
    <source>
        <dbReference type="EMBL" id="KAL0502264.1"/>
    </source>
</evidence>
<accession>A0AAW3ABL9</accession>
<dbReference type="Proteomes" id="UP001500131">
    <property type="component" value="Unassembled WGS sequence"/>
</dbReference>
<reference evidence="2 3" key="1">
    <citation type="submission" date="2024-02" db="EMBL/GenBank/DDBJ databases">
        <title>FIRST GENOME SEQUENCES OF Leishmania (Viannia) shawi, Leishmania (Viannia) lindenbergi AND Leishmania (Viannia) utingensis.</title>
        <authorList>
            <person name="Resadore F."/>
            <person name="Custodio M.G.F."/>
            <person name="Boite M.C."/>
            <person name="Cupolillo E."/>
            <person name="Ferreira G.E.M."/>
        </authorList>
    </citation>
    <scope>NUCLEOTIDE SEQUENCE [LARGE SCALE GENOMIC DNA]</scope>
    <source>
        <strain evidence="2 3">MHOM/BR/1966/M15733</strain>
    </source>
</reference>
<feature type="compositionally biased region" description="Basic residues" evidence="1">
    <location>
        <begin position="662"/>
        <end position="671"/>
    </location>
</feature>
<feature type="region of interest" description="Disordered" evidence="1">
    <location>
        <begin position="746"/>
        <end position="766"/>
    </location>
</feature>
<evidence type="ECO:0000313" key="3">
    <source>
        <dbReference type="Proteomes" id="UP001500131"/>
    </source>
</evidence>
<keyword evidence="3" id="KW-1185">Reference proteome</keyword>
<dbReference type="AlphaFoldDB" id="A0AAW3ABL9"/>
<dbReference type="EMBL" id="JBAMZK010000028">
    <property type="protein sequence ID" value="KAL0502264.1"/>
    <property type="molecule type" value="Genomic_DNA"/>
</dbReference>
<comment type="caution">
    <text evidence="2">The sequence shown here is derived from an EMBL/GenBank/DDBJ whole genome shotgun (WGS) entry which is preliminary data.</text>
</comment>
<gene>
    <name evidence="2" type="ORF">Q4I31_004858</name>
</gene>
<feature type="region of interest" description="Disordered" evidence="1">
    <location>
        <begin position="812"/>
        <end position="850"/>
    </location>
</feature>
<feature type="region of interest" description="Disordered" evidence="1">
    <location>
        <begin position="395"/>
        <end position="441"/>
    </location>
</feature>
<organism evidence="2 3">
    <name type="scientific">Leishmania lindenbergi</name>
    <dbReference type="NCBI Taxonomy" id="651832"/>
    <lineage>
        <taxon>Eukaryota</taxon>
        <taxon>Discoba</taxon>
        <taxon>Euglenozoa</taxon>
        <taxon>Kinetoplastea</taxon>
        <taxon>Metakinetoplastina</taxon>
        <taxon>Trypanosomatida</taxon>
        <taxon>Trypanosomatidae</taxon>
        <taxon>Leishmaniinae</taxon>
        <taxon>Leishmania</taxon>
    </lineage>
</organism>
<feature type="region of interest" description="Disordered" evidence="1">
    <location>
        <begin position="654"/>
        <end position="684"/>
    </location>
</feature>
<evidence type="ECO:0000256" key="1">
    <source>
        <dbReference type="SAM" id="MobiDB-lite"/>
    </source>
</evidence>
<protein>
    <submittedName>
        <fullName evidence="2">Uncharacterized protein</fullName>
    </submittedName>
</protein>
<name>A0AAW3ABL9_9TRYP</name>
<feature type="compositionally biased region" description="Polar residues" evidence="1">
    <location>
        <begin position="505"/>
        <end position="519"/>
    </location>
</feature>
<proteinExistence type="predicted"/>
<feature type="compositionally biased region" description="Low complexity" evidence="1">
    <location>
        <begin position="422"/>
        <end position="433"/>
    </location>
</feature>
<sequence>MPRPNEDTGNVSTSAEVQRSISLLSHGTSSFTAQCPMVVSETLSPVPSVPSNGTAGLQHDAVADRTHVSNASAAPLLSTVSALPDVRATETRLRTAQEAELSVLVRLRRLTEALVSVISASNAAGGAGVVTTAAHGGCDTEDVKALSNEGAFRASLPVLIACPSATGINGAMHIQAETCLVMRCVAMPPAGLSAAAREQYTALHDTLAQHLCKSEDGSVDSACDIAASSACSPSTGTLQDPQYVEQCDAIPCVLGPRVTRAVICRAGTPTALPGVAEGEAGTSTQPVARDSNAVEVHRHSRFFSEPRHCLLSPPRRSVSARRWRATGVLCDPEVSAAATGMGSGSASWDTGVPHSPLTPSHVYGSSGRLVGKGESSTAMAMVLPKFSPVRVEGSSAELAADEERAEIRVEEDDHSGEEVNGTALASPTPTTSAGFAATSTRGPSPYVVRVKPCSPLYPCISPLAAHRVATVNAWEDSGQVALGGHLAQDTPTSPPPLPTLRSSPHQLSQPLSATPTSTLGDADEEGMYFPTPPAAKTHRRIESDIDVPSCLPAMGNSGRAYTGAHEASAFPITCGSTVPAASLRRLALGGCYDEVGSESPRVPQWETPMVDTRQEGVLQTVSAAHTSLLSPTPTGVVTATDILATITALPPPSSWSLLSKRTPARRTHRGGKGTGATRQTNVARAEGRPIHCGARKRARGEVGEWGRIDVADEPLAAVPMAGLPSLSVDVSLSTAAVLNRLMCEETDSDQHSSSAPARRAESDGHQHTVLEGEHASCGYVRTREQRMEGVAQAEQVFSAVRAACRPLLSVSLQTPPRGSGANAECDDISPSLSPPLSQNTPRQFWDINFP</sequence>
<feature type="region of interest" description="Disordered" evidence="1">
    <location>
        <begin position="484"/>
        <end position="524"/>
    </location>
</feature>